<feature type="domain" description="Pyridoxamine 5'-phosphate oxidase N-terminal" evidence="1">
    <location>
        <begin position="4"/>
        <end position="118"/>
    </location>
</feature>
<gene>
    <name evidence="2" type="ORF">HUK68_21020</name>
</gene>
<dbReference type="KEGG" id="aant:HUK68_21020"/>
<dbReference type="AlphaFoldDB" id="A0A6N1XCL3"/>
<evidence type="ECO:0000313" key="2">
    <source>
        <dbReference type="EMBL" id="QKV55660.1"/>
    </source>
</evidence>
<sequence>MLTPDILESSRRSVLCWLATADAHGCPNVSPKEIFAVFDDRHLVIANIASPCSAANIAANPQVCVSFVDVFAQKGFKLTGSARDIAADAPEFAHWAAPVLEKAGPRFALRSVFVVRARSAAPILAPSYWLYPQETTLQSQIEGAYRSYGVRGPVD</sequence>
<organism evidence="2 3">
    <name type="scientific">Comamonas antarctica</name>
    <dbReference type="NCBI Taxonomy" id="2743470"/>
    <lineage>
        <taxon>Bacteria</taxon>
        <taxon>Pseudomonadati</taxon>
        <taxon>Pseudomonadota</taxon>
        <taxon>Betaproteobacteria</taxon>
        <taxon>Burkholderiales</taxon>
        <taxon>Comamonadaceae</taxon>
        <taxon>Comamonas</taxon>
    </lineage>
</organism>
<accession>A0A6N1XCL3</accession>
<proteinExistence type="predicted"/>
<geneLocation type="plasmid" evidence="2 3">
    <name>unnamed1</name>
</geneLocation>
<evidence type="ECO:0000259" key="1">
    <source>
        <dbReference type="Pfam" id="PF01243"/>
    </source>
</evidence>
<dbReference type="InterPro" id="IPR011576">
    <property type="entry name" value="Pyridox_Oxase_N"/>
</dbReference>
<dbReference type="PANTHER" id="PTHR40660">
    <property type="entry name" value="5'-PHOSPHATE OXIDASE PUTATIVE DOMAIN-CONTAINING PROTEIN-RELATED"/>
    <property type="match status" value="1"/>
</dbReference>
<dbReference type="InterPro" id="IPR012349">
    <property type="entry name" value="Split_barrel_FMN-bd"/>
</dbReference>
<name>A0A6N1XCL3_9BURK</name>
<dbReference type="Pfam" id="PF01243">
    <property type="entry name" value="PNPOx_N"/>
    <property type="match status" value="1"/>
</dbReference>
<dbReference type="PANTHER" id="PTHR40660:SF1">
    <property type="entry name" value="5'-PHOSPHATE OXIDASE PUTATIVE DOMAIN-CONTAINING PROTEIN-RELATED"/>
    <property type="match status" value="1"/>
</dbReference>
<keyword evidence="3" id="KW-1185">Reference proteome</keyword>
<protein>
    <submittedName>
        <fullName evidence="2">Pyridoxamine 5'-phosphate oxidase family protein</fullName>
    </submittedName>
</protein>
<keyword evidence="2" id="KW-0614">Plasmid</keyword>
<dbReference type="Gene3D" id="2.30.110.10">
    <property type="entry name" value="Electron Transport, Fmn-binding Protein, Chain A"/>
    <property type="match status" value="1"/>
</dbReference>
<dbReference type="SUPFAM" id="SSF50475">
    <property type="entry name" value="FMN-binding split barrel"/>
    <property type="match status" value="1"/>
</dbReference>
<dbReference type="Proteomes" id="UP000509579">
    <property type="component" value="Plasmid unnamed1"/>
</dbReference>
<dbReference type="EMBL" id="CP054841">
    <property type="protein sequence ID" value="QKV55660.1"/>
    <property type="molecule type" value="Genomic_DNA"/>
</dbReference>
<evidence type="ECO:0000313" key="3">
    <source>
        <dbReference type="Proteomes" id="UP000509579"/>
    </source>
</evidence>
<reference evidence="2 3" key="1">
    <citation type="submission" date="2020-06" db="EMBL/GenBank/DDBJ databases">
        <title>Acidovorax antarctica sp. nov., isolated from Corinth ice sheet soil, Antarctic Fields Peninsula.</title>
        <authorList>
            <person name="Xu Q."/>
            <person name="Peng F."/>
        </authorList>
    </citation>
    <scope>NUCLEOTIDE SEQUENCE [LARGE SCALE GENOMIC DNA]</scope>
    <source>
        <strain evidence="2 3">16-35-5</strain>
        <plasmid evidence="2 3">unnamed1</plasmid>
    </source>
</reference>